<comment type="caution">
    <text evidence="4">The sequence shown here is derived from an EMBL/GenBank/DDBJ whole genome shotgun (WGS) entry which is preliminary data.</text>
</comment>
<evidence type="ECO:0000256" key="1">
    <source>
        <dbReference type="SAM" id="MobiDB-lite"/>
    </source>
</evidence>
<reference evidence="4 5" key="1">
    <citation type="submission" date="2019-12" db="EMBL/GenBank/DDBJ databases">
        <title>Draft genome sequences Bradyrhizobium cajani AMBPC1010, Bradyrhizobium pachyrhizi AMBPC1040 and Bradyrhizobium yuanmingense ALSPC3051, three plant growth promoting strains isolated from nodules of Cajanus cajan L. in Dominican Republic.</title>
        <authorList>
            <person name="Flores-Felix J.D."/>
            <person name="Araujo J."/>
            <person name="Diaz-Alcantara C."/>
            <person name="Gonzalez-Andres F."/>
            <person name="Velazquez E."/>
        </authorList>
    </citation>
    <scope>NUCLEOTIDE SEQUENCE [LARGE SCALE GENOMIC DNA]</scope>
    <source>
        <strain evidence="4 5">1040</strain>
    </source>
</reference>
<dbReference type="InterPro" id="IPR041685">
    <property type="entry name" value="AAA_GajA/Old/RecF-like"/>
</dbReference>
<evidence type="ECO:0000313" key="4">
    <source>
        <dbReference type="EMBL" id="MVT69615.1"/>
    </source>
</evidence>
<evidence type="ECO:0000259" key="3">
    <source>
        <dbReference type="Pfam" id="PF13304"/>
    </source>
</evidence>
<feature type="region of interest" description="Disordered" evidence="1">
    <location>
        <begin position="359"/>
        <end position="381"/>
    </location>
</feature>
<dbReference type="PANTHER" id="PTHR32182">
    <property type="entry name" value="DNA REPLICATION AND REPAIR PROTEIN RECF"/>
    <property type="match status" value="1"/>
</dbReference>
<dbReference type="Pfam" id="PF13175">
    <property type="entry name" value="AAA_15"/>
    <property type="match status" value="1"/>
</dbReference>
<dbReference type="SUPFAM" id="SSF52540">
    <property type="entry name" value="P-loop containing nucleoside triphosphate hydrolases"/>
    <property type="match status" value="1"/>
</dbReference>
<dbReference type="AlphaFoldDB" id="A0A844SW38"/>
<dbReference type="Gene3D" id="3.40.50.300">
    <property type="entry name" value="P-loop containing nucleotide triphosphate hydrolases"/>
    <property type="match status" value="2"/>
</dbReference>
<gene>
    <name evidence="4" type="ORF">GPL21_31520</name>
</gene>
<protein>
    <submittedName>
        <fullName evidence="4">AAA family ATPase</fullName>
    </submittedName>
</protein>
<keyword evidence="5" id="KW-1185">Reference proteome</keyword>
<proteinExistence type="predicted"/>
<feature type="domain" description="ATPase AAA-type core" evidence="3">
    <location>
        <begin position="241"/>
        <end position="334"/>
    </location>
</feature>
<feature type="domain" description="Endonuclease GajA/Old nuclease/RecF-like AAA" evidence="2">
    <location>
        <begin position="4"/>
        <end position="86"/>
    </location>
</feature>
<dbReference type="InterPro" id="IPR027417">
    <property type="entry name" value="P-loop_NTPase"/>
</dbReference>
<dbReference type="GO" id="GO:0000731">
    <property type="term" value="P:DNA synthesis involved in DNA repair"/>
    <property type="evidence" value="ECO:0007669"/>
    <property type="project" value="TreeGrafter"/>
</dbReference>
<dbReference type="PANTHER" id="PTHR32182:SF25">
    <property type="entry name" value="SLR1056 PROTEIN"/>
    <property type="match status" value="1"/>
</dbReference>
<dbReference type="PIRSF" id="PIRSF029347">
    <property type="entry name" value="RecF"/>
    <property type="match status" value="1"/>
</dbReference>
<dbReference type="EMBL" id="WQNF01000031">
    <property type="protein sequence ID" value="MVT69615.1"/>
    <property type="molecule type" value="Genomic_DNA"/>
</dbReference>
<evidence type="ECO:0000313" key="5">
    <source>
        <dbReference type="Proteomes" id="UP000436468"/>
    </source>
</evidence>
<dbReference type="GO" id="GO:0016887">
    <property type="term" value="F:ATP hydrolysis activity"/>
    <property type="evidence" value="ECO:0007669"/>
    <property type="project" value="InterPro"/>
</dbReference>
<dbReference type="InterPro" id="IPR014555">
    <property type="entry name" value="RecF-like"/>
</dbReference>
<accession>A0A844SW38</accession>
<feature type="compositionally biased region" description="Acidic residues" evidence="1">
    <location>
        <begin position="370"/>
        <end position="381"/>
    </location>
</feature>
<sequence>MRPSDIAISNYRSIRRLSMAIQPLSVFVGENGVGKSNLYKSLSLLRDAATGRITRTIADEGGLNSVCWSGMRQRGEGGRLRLAARFDNIKYAIELGHPGPVEAAFPGEPMIKSERIEAFHGKRKVLMMERTNSHVSVRGESGAWSEHKNAVLPSETALADFLDGQTCPEVGLIRNALQSWRFYHDFRTDPASPIRKPCLAITTPSLSADGSDLAAVLATLYAIREDAADLQDAIEDAFPGAELRAWEANGRCEFELRQADMPRPFKAHELSDGTLKYICLLAVFMGYRLPPFIALNEPETSLHPSLLAPLARLIAKASRRADIWIVTHSEQLMEALRSESSVPLRRVIKAKGATTIEGLTAGGEFRDREDDQDDDDDDDDE</sequence>
<dbReference type="Proteomes" id="UP000436468">
    <property type="component" value="Unassembled WGS sequence"/>
</dbReference>
<dbReference type="Pfam" id="PF13304">
    <property type="entry name" value="AAA_21"/>
    <property type="match status" value="1"/>
</dbReference>
<name>A0A844SW38_9BRAD</name>
<dbReference type="GO" id="GO:0006302">
    <property type="term" value="P:double-strand break repair"/>
    <property type="evidence" value="ECO:0007669"/>
    <property type="project" value="TreeGrafter"/>
</dbReference>
<dbReference type="RefSeq" id="WP_157347868.1">
    <property type="nucleotide sequence ID" value="NZ_WQNF01000031.1"/>
</dbReference>
<dbReference type="InterPro" id="IPR003959">
    <property type="entry name" value="ATPase_AAA_core"/>
</dbReference>
<organism evidence="4 5">
    <name type="scientific">Bradyrhizobium pachyrhizi</name>
    <dbReference type="NCBI Taxonomy" id="280333"/>
    <lineage>
        <taxon>Bacteria</taxon>
        <taxon>Pseudomonadati</taxon>
        <taxon>Pseudomonadota</taxon>
        <taxon>Alphaproteobacteria</taxon>
        <taxon>Hyphomicrobiales</taxon>
        <taxon>Nitrobacteraceae</taxon>
        <taxon>Bradyrhizobium</taxon>
    </lineage>
</organism>
<evidence type="ECO:0000259" key="2">
    <source>
        <dbReference type="Pfam" id="PF13175"/>
    </source>
</evidence>
<dbReference type="GO" id="GO:0005524">
    <property type="term" value="F:ATP binding"/>
    <property type="evidence" value="ECO:0007669"/>
    <property type="project" value="InterPro"/>
</dbReference>